<dbReference type="Proteomes" id="UP000005259">
    <property type="component" value="Chromosome"/>
</dbReference>
<reference evidence="1 2" key="1">
    <citation type="submission" date="2012-08" db="EMBL/GenBank/DDBJ databases">
        <authorList>
            <person name="Doggett N."/>
            <person name="Teshima H."/>
            <person name="Bruce D."/>
            <person name="Detter J.C."/>
            <person name="Johnson S.L."/>
            <person name="Han C."/>
        </authorList>
    </citation>
    <scope>NUCLEOTIDE SEQUENCE [LARGE SCALE GENOMIC DNA]</scope>
    <source>
        <strain evidence="1 2">HD-771</strain>
    </source>
</reference>
<protein>
    <submittedName>
        <fullName evidence="1">Uncharacterized protein</fullName>
    </submittedName>
</protein>
<organism evidence="1 2">
    <name type="scientific">Bacillus thuringiensis HD-771</name>
    <dbReference type="NCBI Taxonomy" id="1218175"/>
    <lineage>
        <taxon>Bacteria</taxon>
        <taxon>Bacillati</taxon>
        <taxon>Bacillota</taxon>
        <taxon>Bacilli</taxon>
        <taxon>Bacillales</taxon>
        <taxon>Bacillaceae</taxon>
        <taxon>Bacillus</taxon>
        <taxon>Bacillus cereus group</taxon>
    </lineage>
</organism>
<name>A0A9W3JHK9_BACTU</name>
<dbReference type="AlphaFoldDB" id="A0A9W3JHK9"/>
<gene>
    <name evidence="1" type="ORF">BTG_02835</name>
</gene>
<proteinExistence type="predicted"/>
<evidence type="ECO:0000313" key="2">
    <source>
        <dbReference type="Proteomes" id="UP000005259"/>
    </source>
</evidence>
<sequence>MSLSVFVRIIMKITVGKMVIRMKRDFLRGNRIVKGRINKVNIGGFI</sequence>
<evidence type="ECO:0000313" key="1">
    <source>
        <dbReference type="EMBL" id="AFQ14066.1"/>
    </source>
</evidence>
<accession>A0A9W3JHK9</accession>
<dbReference type="EMBL" id="CP003752">
    <property type="protein sequence ID" value="AFQ14066.1"/>
    <property type="molecule type" value="Genomic_DNA"/>
</dbReference>
<dbReference type="KEGG" id="bti:BTG_02835"/>